<reference evidence="2 3" key="1">
    <citation type="submission" date="2021-03" db="EMBL/GenBank/DDBJ databases">
        <title>Genomic Encyclopedia of Type Strains, Phase IV (KMG-IV): sequencing the most valuable type-strain genomes for metagenomic binning, comparative biology and taxonomic classification.</title>
        <authorList>
            <person name="Goeker M."/>
        </authorList>
    </citation>
    <scope>NUCLEOTIDE SEQUENCE [LARGE SCALE GENOMIC DNA]</scope>
    <source>
        <strain evidence="2 3">DSM 26806</strain>
    </source>
</reference>
<evidence type="ECO:0000313" key="2">
    <source>
        <dbReference type="EMBL" id="MBP2002329.1"/>
    </source>
</evidence>
<feature type="transmembrane region" description="Helical" evidence="1">
    <location>
        <begin position="167"/>
        <end position="190"/>
    </location>
</feature>
<dbReference type="Pfam" id="PF09991">
    <property type="entry name" value="DUF2232"/>
    <property type="match status" value="1"/>
</dbReference>
<feature type="transmembrane region" description="Helical" evidence="1">
    <location>
        <begin position="49"/>
        <end position="75"/>
    </location>
</feature>
<keyword evidence="1" id="KW-1133">Transmembrane helix</keyword>
<name>A0ABS4JKT7_9BACL</name>
<dbReference type="RefSeq" id="WP_209865175.1">
    <property type="nucleotide sequence ID" value="NZ_JAGGLD010000007.1"/>
</dbReference>
<comment type="caution">
    <text evidence="2">The sequence shown here is derived from an EMBL/GenBank/DDBJ whole genome shotgun (WGS) entry which is preliminary data.</text>
</comment>
<dbReference type="PANTHER" id="PTHR41324">
    <property type="entry name" value="MEMBRANE PROTEIN-RELATED"/>
    <property type="match status" value="1"/>
</dbReference>
<accession>A0ABS4JKT7</accession>
<dbReference type="Proteomes" id="UP001519288">
    <property type="component" value="Unassembled WGS sequence"/>
</dbReference>
<feature type="transmembrane region" description="Helical" evidence="1">
    <location>
        <begin position="211"/>
        <end position="230"/>
    </location>
</feature>
<keyword evidence="3" id="KW-1185">Reference proteome</keyword>
<proteinExistence type="predicted"/>
<keyword evidence="1" id="KW-0472">Membrane</keyword>
<dbReference type="InterPro" id="IPR018710">
    <property type="entry name" value="DUF2232"/>
</dbReference>
<protein>
    <submittedName>
        <fullName evidence="2">Uncharacterized protein YybS (DUF2232 family)</fullName>
    </submittedName>
</protein>
<evidence type="ECO:0000313" key="3">
    <source>
        <dbReference type="Proteomes" id="UP001519288"/>
    </source>
</evidence>
<dbReference type="EMBL" id="JAGGLD010000007">
    <property type="protein sequence ID" value="MBP2002329.1"/>
    <property type="molecule type" value="Genomic_DNA"/>
</dbReference>
<sequence length="306" mass="34479">MKSRLASIAWSITYLLLLLSLVTPFTFITVLLIMLPTTILYATLTTKSFVYHIVPVFLIVMIVMGSWSIFLPLYFLIPSIVMGHFYKKRASVLRTVMFGAGTILAEFLLLLLISTLFFDFNLAHTIENIVNTAATPFRSATGGSLATELKLSDQDTQQISTLTVQTIPFTLIITSLAMATITHAIARPTLASLGQITPKMMPLREWRLPRALIWYYCIVLLIELFGGSSAKEGFLGTVVLNLLPMLQFAFIIQSAGFFFYIAHTKKWNKGIPILLTVLMLFIRPLWLIGLFDIAFPLRDMITRSRR</sequence>
<dbReference type="PANTHER" id="PTHR41324:SF1">
    <property type="entry name" value="DUF2232 DOMAIN-CONTAINING PROTEIN"/>
    <property type="match status" value="1"/>
</dbReference>
<feature type="transmembrane region" description="Helical" evidence="1">
    <location>
        <begin position="96"/>
        <end position="118"/>
    </location>
</feature>
<evidence type="ECO:0000256" key="1">
    <source>
        <dbReference type="SAM" id="Phobius"/>
    </source>
</evidence>
<keyword evidence="1" id="KW-0812">Transmembrane</keyword>
<gene>
    <name evidence="2" type="ORF">J2Z69_003401</name>
</gene>
<feature type="transmembrane region" description="Helical" evidence="1">
    <location>
        <begin position="242"/>
        <end position="261"/>
    </location>
</feature>
<feature type="transmembrane region" description="Helical" evidence="1">
    <location>
        <begin position="273"/>
        <end position="297"/>
    </location>
</feature>
<feature type="transmembrane region" description="Helical" evidence="1">
    <location>
        <begin position="12"/>
        <end position="43"/>
    </location>
</feature>
<organism evidence="2 3">
    <name type="scientific">Paenibacillus shirakamiensis</name>
    <dbReference type="NCBI Taxonomy" id="1265935"/>
    <lineage>
        <taxon>Bacteria</taxon>
        <taxon>Bacillati</taxon>
        <taxon>Bacillota</taxon>
        <taxon>Bacilli</taxon>
        <taxon>Bacillales</taxon>
        <taxon>Paenibacillaceae</taxon>
        <taxon>Paenibacillus</taxon>
    </lineage>
</organism>